<feature type="domain" description="Glycoside hydrolase family 3 C-terminal" evidence="6">
    <location>
        <begin position="313"/>
        <end position="473"/>
    </location>
</feature>
<dbReference type="InterPro" id="IPR036881">
    <property type="entry name" value="Glyco_hydro_3_C_sf"/>
</dbReference>
<evidence type="ECO:0000256" key="3">
    <source>
        <dbReference type="ARBA" id="ARBA00023277"/>
    </source>
</evidence>
<evidence type="ECO:0000313" key="7">
    <source>
        <dbReference type="EMBL" id="PZW23572.1"/>
    </source>
</evidence>
<name>A0A326U089_THEHA</name>
<evidence type="ECO:0000259" key="6">
    <source>
        <dbReference type="Pfam" id="PF01915"/>
    </source>
</evidence>
<keyword evidence="2 4" id="KW-0378">Hydrolase</keyword>
<reference evidence="7 8" key="1">
    <citation type="submission" date="2018-06" db="EMBL/GenBank/DDBJ databases">
        <title>Genomic Encyclopedia of Archaeal and Bacterial Type Strains, Phase II (KMG-II): from individual species to whole genera.</title>
        <authorList>
            <person name="Goeker M."/>
        </authorList>
    </citation>
    <scope>NUCLEOTIDE SEQUENCE [LARGE SCALE GENOMIC DNA]</scope>
    <source>
        <strain evidence="7 8">ATCC BAA-1881</strain>
    </source>
</reference>
<dbReference type="AlphaFoldDB" id="A0A326U089"/>
<dbReference type="Pfam" id="PF00933">
    <property type="entry name" value="Glyco_hydro_3"/>
    <property type="match status" value="1"/>
</dbReference>
<feature type="domain" description="Glycoside hydrolase family 3 N-terminal" evidence="5">
    <location>
        <begin position="64"/>
        <end position="282"/>
    </location>
</feature>
<comment type="caution">
    <text evidence="7">The sequence shown here is derived from an EMBL/GenBank/DDBJ whole genome shotgun (WGS) entry which is preliminary data.</text>
</comment>
<accession>A0A326U089</accession>
<dbReference type="InterPro" id="IPR002772">
    <property type="entry name" value="Glyco_hydro_3_C"/>
</dbReference>
<dbReference type="EMBL" id="QKUF01000025">
    <property type="protein sequence ID" value="PZW23572.1"/>
    <property type="molecule type" value="Genomic_DNA"/>
</dbReference>
<dbReference type="Pfam" id="PF01915">
    <property type="entry name" value="Glyco_hydro_3_C"/>
    <property type="match status" value="1"/>
</dbReference>
<dbReference type="SUPFAM" id="SSF52279">
    <property type="entry name" value="Beta-D-glucan exohydrolase, C-terminal domain"/>
    <property type="match status" value="1"/>
</dbReference>
<dbReference type="InterPro" id="IPR019800">
    <property type="entry name" value="Glyco_hydro_3_AS"/>
</dbReference>
<comment type="similarity">
    <text evidence="1 4">Belongs to the glycosyl hydrolase 3 family.</text>
</comment>
<dbReference type="PRINTS" id="PR00133">
    <property type="entry name" value="GLHYDRLASE3"/>
</dbReference>
<dbReference type="SUPFAM" id="SSF51445">
    <property type="entry name" value="(Trans)glycosidases"/>
    <property type="match status" value="1"/>
</dbReference>
<keyword evidence="4" id="KW-0326">Glycosidase</keyword>
<dbReference type="InterPro" id="IPR036962">
    <property type="entry name" value="Glyco_hydro_3_N_sf"/>
</dbReference>
<evidence type="ECO:0000256" key="4">
    <source>
        <dbReference type="RuleBase" id="RU361161"/>
    </source>
</evidence>
<dbReference type="PROSITE" id="PS00775">
    <property type="entry name" value="GLYCOSYL_HYDROL_F3"/>
    <property type="match status" value="1"/>
</dbReference>
<dbReference type="PANTHER" id="PTHR42715">
    <property type="entry name" value="BETA-GLUCOSIDASE"/>
    <property type="match status" value="1"/>
</dbReference>
<evidence type="ECO:0000259" key="5">
    <source>
        <dbReference type="Pfam" id="PF00933"/>
    </source>
</evidence>
<protein>
    <submittedName>
        <fullName evidence="7">Beta-glucosidase</fullName>
    </submittedName>
</protein>
<organism evidence="7 8">
    <name type="scientific">Thermosporothrix hazakensis</name>
    <dbReference type="NCBI Taxonomy" id="644383"/>
    <lineage>
        <taxon>Bacteria</taxon>
        <taxon>Bacillati</taxon>
        <taxon>Chloroflexota</taxon>
        <taxon>Ktedonobacteria</taxon>
        <taxon>Ktedonobacterales</taxon>
        <taxon>Thermosporotrichaceae</taxon>
        <taxon>Thermosporothrix</taxon>
    </lineage>
</organism>
<dbReference type="GO" id="GO:0005975">
    <property type="term" value="P:carbohydrate metabolic process"/>
    <property type="evidence" value="ECO:0007669"/>
    <property type="project" value="InterPro"/>
</dbReference>
<proteinExistence type="inferred from homology"/>
<evidence type="ECO:0000313" key="8">
    <source>
        <dbReference type="Proteomes" id="UP000248806"/>
    </source>
</evidence>
<keyword evidence="3" id="KW-0119">Carbohydrate metabolism</keyword>
<gene>
    <name evidence="7" type="ORF">EI42_04955</name>
</gene>
<dbReference type="GO" id="GO:0004553">
    <property type="term" value="F:hydrolase activity, hydrolyzing O-glycosyl compounds"/>
    <property type="evidence" value="ECO:0007669"/>
    <property type="project" value="InterPro"/>
</dbReference>
<dbReference type="InterPro" id="IPR001764">
    <property type="entry name" value="Glyco_hydro_3_N"/>
</dbReference>
<dbReference type="InterPro" id="IPR017853">
    <property type="entry name" value="GH"/>
</dbReference>
<evidence type="ECO:0000256" key="2">
    <source>
        <dbReference type="ARBA" id="ARBA00022801"/>
    </source>
</evidence>
<dbReference type="Proteomes" id="UP000248806">
    <property type="component" value="Unassembled WGS sequence"/>
</dbReference>
<dbReference type="PANTHER" id="PTHR42715:SF10">
    <property type="entry name" value="BETA-GLUCOSIDASE"/>
    <property type="match status" value="1"/>
</dbReference>
<dbReference type="Gene3D" id="3.40.50.1700">
    <property type="entry name" value="Glycoside hydrolase family 3 C-terminal domain"/>
    <property type="match status" value="1"/>
</dbReference>
<dbReference type="Gene3D" id="3.20.20.300">
    <property type="entry name" value="Glycoside hydrolase, family 3, N-terminal domain"/>
    <property type="match status" value="1"/>
</dbReference>
<sequence length="479" mass="52142">MEARELVQKLTLEEKLALTIGRNFWQLNAIERLNIPSITVNDGPHGLRKPENPEDIGLEGPIPATNFPSASAISTSWNTELVEEVGRAIGEEAQALGTQVVLGPGINIKRTPLGGRNFEYYSEDPVLAGELGTAFVRGVQSQGVGTSLKHYACNNQEFERMSISADVDTRTLREIYLAGFERVVKNAQPWTVMAAYNSINGTAATEHKELLTDILKEEWGFEGVVVSDWGAVNDKAKALEAGLDLEMPPGVGRDIQALAEKVRKGELSEKAVDKAAERVLKLILRAQENRKEGTTFDKDAHHALARKAAGESIVLLKNEEKILPLAAQSVAVIGRFARQPRFQGGGSSMMNPTRVDNAYDELQKALAGKAELSYADGYLAEGVGDEKLHQEALELAQKAEVAVIFAGLPDSYESEGYDRTHIDLPESHNRLIADICRVQPNTVVVLFNGSVVRMPWLADVKAVLEAGLGGQAVARLLMC</sequence>
<keyword evidence="8" id="KW-1185">Reference proteome</keyword>
<evidence type="ECO:0000256" key="1">
    <source>
        <dbReference type="ARBA" id="ARBA00005336"/>
    </source>
</evidence>
<dbReference type="InterPro" id="IPR050288">
    <property type="entry name" value="Cellulose_deg_GH3"/>
</dbReference>